<dbReference type="PATRIC" id="fig|997887.3.peg.4109"/>
<dbReference type="HOGENOM" id="CLU_129835_1_1_10"/>
<gene>
    <name evidence="1" type="ORF">HMPREF1071_03940</name>
</gene>
<proteinExistence type="predicted"/>
<dbReference type="RefSeq" id="WP_007481911.1">
    <property type="nucleotide sequence ID" value="NZ_JH724309.1"/>
</dbReference>
<sequence>MTGLNEARPVINTCVAIMQEISHINPRASFGFIGANMQDESDVSTKRFRVYRRFMAIYFTEDSFEHFFHIKKSSYLLICKTEFMNHSDLLSDLDEKFKDLYS</sequence>
<evidence type="ECO:0000313" key="1">
    <source>
        <dbReference type="EMBL" id="EIY57529.1"/>
    </source>
</evidence>
<comment type="caution">
    <text evidence="1">The sequence shown here is derived from an EMBL/GenBank/DDBJ whole genome shotgun (WGS) entry which is preliminary data.</text>
</comment>
<keyword evidence="2" id="KW-1185">Reference proteome</keyword>
<dbReference type="Proteomes" id="UP000005150">
    <property type="component" value="Unassembled WGS sequence"/>
</dbReference>
<dbReference type="AlphaFoldDB" id="I9HCK6"/>
<protein>
    <submittedName>
        <fullName evidence="1">Uncharacterized protein</fullName>
    </submittedName>
</protein>
<reference evidence="1 2" key="1">
    <citation type="submission" date="2012-02" db="EMBL/GenBank/DDBJ databases">
        <title>The Genome Sequence of Bacteroides salyersiae CL02T12C01.</title>
        <authorList>
            <consortium name="The Broad Institute Genome Sequencing Platform"/>
            <person name="Earl A."/>
            <person name="Ward D."/>
            <person name="Feldgarden M."/>
            <person name="Gevers D."/>
            <person name="Zitomersky N.L."/>
            <person name="Coyne M.J."/>
            <person name="Comstock L.E."/>
            <person name="Young S.K."/>
            <person name="Zeng Q."/>
            <person name="Gargeya S."/>
            <person name="Fitzgerald M."/>
            <person name="Haas B."/>
            <person name="Abouelleil A."/>
            <person name="Alvarado L."/>
            <person name="Arachchi H.M."/>
            <person name="Berlin A."/>
            <person name="Chapman S.B."/>
            <person name="Gearin G."/>
            <person name="Goldberg J."/>
            <person name="Griggs A."/>
            <person name="Gujja S."/>
            <person name="Hansen M."/>
            <person name="Heiman D."/>
            <person name="Howarth C."/>
            <person name="Larimer J."/>
            <person name="Lui A."/>
            <person name="MacDonald P.J.P."/>
            <person name="McCowen C."/>
            <person name="Montmayeur A."/>
            <person name="Murphy C."/>
            <person name="Neiman D."/>
            <person name="Pearson M."/>
            <person name="Priest M."/>
            <person name="Roberts A."/>
            <person name="Saif S."/>
            <person name="Shea T."/>
            <person name="Sisk P."/>
            <person name="Stolte C."/>
            <person name="Sykes S."/>
            <person name="Wortman J."/>
            <person name="Nusbaum C."/>
            <person name="Birren B."/>
        </authorList>
    </citation>
    <scope>NUCLEOTIDE SEQUENCE [LARGE SCALE GENOMIC DNA]</scope>
    <source>
        <strain evidence="1 2">CL02T12C01</strain>
    </source>
</reference>
<name>I9HCK6_9BACE</name>
<accession>I9HCK6</accession>
<evidence type="ECO:0000313" key="2">
    <source>
        <dbReference type="Proteomes" id="UP000005150"/>
    </source>
</evidence>
<organism evidence="1 2">
    <name type="scientific">Bacteroides salyersiae CL02T12C01</name>
    <dbReference type="NCBI Taxonomy" id="997887"/>
    <lineage>
        <taxon>Bacteria</taxon>
        <taxon>Pseudomonadati</taxon>
        <taxon>Bacteroidota</taxon>
        <taxon>Bacteroidia</taxon>
        <taxon>Bacteroidales</taxon>
        <taxon>Bacteroidaceae</taxon>
        <taxon>Bacteroides</taxon>
    </lineage>
</organism>
<dbReference type="EMBL" id="AGXV01000047">
    <property type="protein sequence ID" value="EIY57529.1"/>
    <property type="molecule type" value="Genomic_DNA"/>
</dbReference>